<evidence type="ECO:0000256" key="4">
    <source>
        <dbReference type="ARBA" id="ARBA00023054"/>
    </source>
</evidence>
<proteinExistence type="predicted"/>
<dbReference type="EMBL" id="KN552267">
    <property type="protein sequence ID" value="KHJ91191.1"/>
    <property type="molecule type" value="Genomic_DNA"/>
</dbReference>
<evidence type="ECO:0000256" key="2">
    <source>
        <dbReference type="ARBA" id="ARBA00022664"/>
    </source>
</evidence>
<feature type="region of interest" description="Disordered" evidence="7">
    <location>
        <begin position="307"/>
        <end position="338"/>
    </location>
</feature>
<evidence type="ECO:0000256" key="6">
    <source>
        <dbReference type="ARBA" id="ARBA00023242"/>
    </source>
</evidence>
<feature type="compositionally biased region" description="Basic and acidic residues" evidence="7">
    <location>
        <begin position="307"/>
        <end position="319"/>
    </location>
</feature>
<dbReference type="Pfam" id="PF12542">
    <property type="entry name" value="CWC25"/>
    <property type="match status" value="1"/>
</dbReference>
<keyword evidence="4" id="KW-0175">Coiled coil</keyword>
<keyword evidence="2" id="KW-0507">mRNA processing</keyword>
<dbReference type="AlphaFoldDB" id="A0A0B1T501"/>
<comment type="subcellular location">
    <subcellularLocation>
        <location evidence="1">Nucleus</location>
    </subcellularLocation>
</comment>
<keyword evidence="3" id="KW-0747">Spliceosome</keyword>
<reference evidence="8 9" key="1">
    <citation type="submission" date="2014-03" db="EMBL/GenBank/DDBJ databases">
        <title>Draft genome of the hookworm Oesophagostomum dentatum.</title>
        <authorList>
            <person name="Mitreva M."/>
        </authorList>
    </citation>
    <scope>NUCLEOTIDE SEQUENCE [LARGE SCALE GENOMIC DNA]</scope>
    <source>
        <strain evidence="8 9">OD-Hann</strain>
    </source>
</reference>
<dbReference type="Proteomes" id="UP000053660">
    <property type="component" value="Unassembled WGS sequence"/>
</dbReference>
<evidence type="ECO:0000313" key="8">
    <source>
        <dbReference type="EMBL" id="KHJ91191.1"/>
    </source>
</evidence>
<dbReference type="OrthoDB" id="21123at2759"/>
<keyword evidence="5" id="KW-0508">mRNA splicing</keyword>
<accession>A0A0B1T501</accession>
<evidence type="ECO:0000256" key="1">
    <source>
        <dbReference type="ARBA" id="ARBA00004123"/>
    </source>
</evidence>
<gene>
    <name evidence="8" type="ORF">OESDEN_08951</name>
</gene>
<name>A0A0B1T501_OESDE</name>
<evidence type="ECO:0000256" key="5">
    <source>
        <dbReference type="ARBA" id="ARBA00023187"/>
    </source>
</evidence>
<protein>
    <submittedName>
        <fullName evidence="8">Uncharacterized protein</fullName>
    </submittedName>
</protein>
<sequence length="373" mass="42011">MRKNAKRKHSLRLAPFAGDKPTDKCKLVIDPETLNNYVANDAAEYKARACCRIRNMSDDKDIGWMYQGAKALVNREDYLLGKKIDKNFEKYSDAVNEQKPEALDALLHTRTVVKPQPTAVKTSALESYVVATEDPLVAVKVKEETRRREVLENPLMKLKKSIENREIVHRFLGRRRLHAIRGTKTPQSLIPTPRMNLAMLRNVIANGVIRVKNVLVLPSCQSKERTVDVEAPHANRPLKGGEGASHLLNVVDGEIRLLRMRIVEETVEKNLVTRMKKENRATFVGVGLPLGSVMFLEEVETEVVTDDGQHRRSAEEAKKLQGKGGGTHALGRVQGGHRPDGITDVMIHNLHLEGTRRGLPHLRETIHLETRKD</sequence>
<dbReference type="InterPro" id="IPR022209">
    <property type="entry name" value="CWC25"/>
</dbReference>
<dbReference type="GO" id="GO:0006397">
    <property type="term" value="P:mRNA processing"/>
    <property type="evidence" value="ECO:0007669"/>
    <property type="project" value="UniProtKB-KW"/>
</dbReference>
<evidence type="ECO:0000313" key="9">
    <source>
        <dbReference type="Proteomes" id="UP000053660"/>
    </source>
</evidence>
<evidence type="ECO:0000256" key="3">
    <source>
        <dbReference type="ARBA" id="ARBA00022728"/>
    </source>
</evidence>
<keyword evidence="6" id="KW-0539">Nucleus</keyword>
<keyword evidence="9" id="KW-1185">Reference proteome</keyword>
<evidence type="ECO:0000256" key="7">
    <source>
        <dbReference type="SAM" id="MobiDB-lite"/>
    </source>
</evidence>
<dbReference type="GO" id="GO:0005681">
    <property type="term" value="C:spliceosomal complex"/>
    <property type="evidence" value="ECO:0007669"/>
    <property type="project" value="UniProtKB-KW"/>
</dbReference>
<organism evidence="8 9">
    <name type="scientific">Oesophagostomum dentatum</name>
    <name type="common">Nodular worm</name>
    <dbReference type="NCBI Taxonomy" id="61180"/>
    <lineage>
        <taxon>Eukaryota</taxon>
        <taxon>Metazoa</taxon>
        <taxon>Ecdysozoa</taxon>
        <taxon>Nematoda</taxon>
        <taxon>Chromadorea</taxon>
        <taxon>Rhabditida</taxon>
        <taxon>Rhabditina</taxon>
        <taxon>Rhabditomorpha</taxon>
        <taxon>Strongyloidea</taxon>
        <taxon>Strongylidae</taxon>
        <taxon>Oesophagostomum</taxon>
    </lineage>
</organism>
<dbReference type="GO" id="GO:0008380">
    <property type="term" value="P:RNA splicing"/>
    <property type="evidence" value="ECO:0007669"/>
    <property type="project" value="UniProtKB-KW"/>
</dbReference>